<dbReference type="SMART" id="SM01390">
    <property type="entry name" value="Ribosomal_S4"/>
    <property type="match status" value="1"/>
</dbReference>
<dbReference type="InterPro" id="IPR036986">
    <property type="entry name" value="S4_RNA-bd_sf"/>
</dbReference>
<dbReference type="CDD" id="cd00165">
    <property type="entry name" value="S4"/>
    <property type="match status" value="1"/>
</dbReference>
<keyword evidence="5 9" id="KW-0689">Ribosomal protein</keyword>
<dbReference type="GO" id="GO:0006412">
    <property type="term" value="P:translation"/>
    <property type="evidence" value="ECO:0007669"/>
    <property type="project" value="UniProtKB-UniRule"/>
</dbReference>
<dbReference type="HAMAP" id="MF_01306_B">
    <property type="entry name" value="Ribosomal_uS4_B"/>
    <property type="match status" value="1"/>
</dbReference>
<keyword evidence="6 9" id="KW-0687">Ribonucleoprotein</keyword>
<evidence type="ECO:0000259" key="13">
    <source>
        <dbReference type="SMART" id="SM01390"/>
    </source>
</evidence>
<feature type="domain" description="Small ribosomal subunit protein uS4 N-terminal" evidence="13">
    <location>
        <begin position="3"/>
        <end position="93"/>
    </location>
</feature>
<name>S5DMC7_9ACTN</name>
<proteinExistence type="inferred from homology"/>
<evidence type="ECO:0000256" key="10">
    <source>
        <dbReference type="RuleBase" id="RU003699"/>
    </source>
</evidence>
<keyword evidence="4 9" id="KW-0694">RNA-binding</keyword>
<gene>
    <name evidence="9" type="primary">rpsD</name>
</gene>
<comment type="similarity">
    <text evidence="2 9 10">Belongs to the universal ribosomal protein uS4 family.</text>
</comment>
<evidence type="ECO:0000256" key="6">
    <source>
        <dbReference type="ARBA" id="ARBA00023274"/>
    </source>
</evidence>
<dbReference type="GO" id="GO:0015935">
    <property type="term" value="C:small ribosomal subunit"/>
    <property type="evidence" value="ECO:0007669"/>
    <property type="project" value="InterPro"/>
</dbReference>
<dbReference type="FunFam" id="3.10.290.10:FF:000001">
    <property type="entry name" value="30S ribosomal protein S4"/>
    <property type="match status" value="1"/>
</dbReference>
<protein>
    <recommendedName>
        <fullName evidence="8 9">Small ribosomal subunit protein uS4</fullName>
    </recommendedName>
</protein>
<dbReference type="PANTHER" id="PTHR11831:SF4">
    <property type="entry name" value="SMALL RIBOSOMAL SUBUNIT PROTEIN US4M"/>
    <property type="match status" value="1"/>
</dbReference>
<dbReference type="FunFam" id="1.10.1050.10:FF:000001">
    <property type="entry name" value="30S ribosomal protein S4"/>
    <property type="match status" value="1"/>
</dbReference>
<dbReference type="Gene3D" id="1.10.1050.10">
    <property type="entry name" value="Ribosomal Protein S4 Delta 41, Chain A, domain 1"/>
    <property type="match status" value="1"/>
</dbReference>
<dbReference type="EMBL" id="KC811150">
    <property type="protein sequence ID" value="AGQ20074.1"/>
    <property type="molecule type" value="Genomic_DNA"/>
</dbReference>
<dbReference type="AlphaFoldDB" id="S5DMC7"/>
<dbReference type="Pfam" id="PF00163">
    <property type="entry name" value="Ribosomal_S4"/>
    <property type="match status" value="1"/>
</dbReference>
<dbReference type="SMART" id="SM00363">
    <property type="entry name" value="S4"/>
    <property type="match status" value="1"/>
</dbReference>
<evidence type="ECO:0000259" key="12">
    <source>
        <dbReference type="SMART" id="SM00363"/>
    </source>
</evidence>
<comment type="function">
    <text evidence="9">With S5 and S12 plays an important role in translational accuracy.</text>
</comment>
<feature type="domain" description="RNA-binding S4" evidence="12">
    <location>
        <begin position="94"/>
        <end position="157"/>
    </location>
</feature>
<dbReference type="InterPro" id="IPR002942">
    <property type="entry name" value="S4_RNA-bd"/>
</dbReference>
<evidence type="ECO:0000256" key="5">
    <source>
        <dbReference type="ARBA" id="ARBA00022980"/>
    </source>
</evidence>
<evidence type="ECO:0000256" key="9">
    <source>
        <dbReference type="HAMAP-Rule" id="MF_01306"/>
    </source>
</evidence>
<sequence length="204" mass="23472">MARYTGPRVRVSRRIGFNVFENRKGDKALQDRPYPPGENGRKRARETDYGTQLKEKQKVRYMYGVLEKQFRNYYKEATRMDGITGENLLVLLESRLDNVIYRAGFAATRPQARQLVSHRHFKLNGKFVDVPSHQVNPGDVIEIKDASKDMIIIQHTIDTGQDYVIPSWLDVDSKKKAVKIASAPTRNDASSQIEEQLIVELYSK</sequence>
<evidence type="ECO:0000256" key="11">
    <source>
        <dbReference type="SAM" id="MobiDB-lite"/>
    </source>
</evidence>
<evidence type="ECO:0000256" key="4">
    <source>
        <dbReference type="ARBA" id="ARBA00022884"/>
    </source>
</evidence>
<accession>S5DMC7</accession>
<dbReference type="PROSITE" id="PS50889">
    <property type="entry name" value="S4"/>
    <property type="match status" value="1"/>
</dbReference>
<evidence type="ECO:0000313" key="14">
    <source>
        <dbReference type="EMBL" id="AGQ20074.1"/>
    </source>
</evidence>
<keyword evidence="3 9" id="KW-0699">rRNA-binding</keyword>
<dbReference type="NCBIfam" id="NF003717">
    <property type="entry name" value="PRK05327.1"/>
    <property type="match status" value="1"/>
</dbReference>
<evidence type="ECO:0000256" key="8">
    <source>
        <dbReference type="ARBA" id="ARBA00035254"/>
    </source>
</evidence>
<evidence type="ECO:0000256" key="1">
    <source>
        <dbReference type="ARBA" id="ARBA00003866"/>
    </source>
</evidence>
<dbReference type="SUPFAM" id="SSF55174">
    <property type="entry name" value="Alpha-L RNA-binding motif"/>
    <property type="match status" value="1"/>
</dbReference>
<dbReference type="GO" id="GO:0003735">
    <property type="term" value="F:structural constituent of ribosome"/>
    <property type="evidence" value="ECO:0007669"/>
    <property type="project" value="InterPro"/>
</dbReference>
<dbReference type="PROSITE" id="PS00632">
    <property type="entry name" value="RIBOSOMAL_S4"/>
    <property type="match status" value="1"/>
</dbReference>
<evidence type="ECO:0000256" key="7">
    <source>
        <dbReference type="ARBA" id="ARBA00025813"/>
    </source>
</evidence>
<dbReference type="NCBIfam" id="TIGR01017">
    <property type="entry name" value="rpsD_bact"/>
    <property type="match status" value="1"/>
</dbReference>
<dbReference type="InterPro" id="IPR022801">
    <property type="entry name" value="Ribosomal_uS4"/>
</dbReference>
<organism evidence="14">
    <name type="scientific">Candidatus Actinomarina minuta</name>
    <dbReference type="NCBI Taxonomy" id="1389454"/>
    <lineage>
        <taxon>Bacteria</taxon>
        <taxon>Bacillati</taxon>
        <taxon>Actinomycetota</taxon>
        <taxon>Actinomycetes</taxon>
        <taxon>Candidatus Actinomarinidae</taxon>
        <taxon>Candidatus Actinomarinales</taxon>
        <taxon>Candidatus Actinomarineae</taxon>
        <taxon>Candidatus Actinomarinaceae</taxon>
        <taxon>Candidatus Actinomarina</taxon>
    </lineage>
</organism>
<evidence type="ECO:0000256" key="3">
    <source>
        <dbReference type="ARBA" id="ARBA00022730"/>
    </source>
</evidence>
<reference evidence="14" key="1">
    <citation type="journal article" date="2013" name="Sci. Rep.">
        <title>Metagenomics uncovers a new group of low GC and ultra-small marine Actinobacteria.</title>
        <authorList>
            <person name="Ghai R."/>
            <person name="Mizuno C.M."/>
            <person name="Picazo A."/>
            <person name="Camacho A."/>
            <person name="Rodriguez-Valera F."/>
        </authorList>
    </citation>
    <scope>NUCLEOTIDE SEQUENCE</scope>
</reference>
<dbReference type="PANTHER" id="PTHR11831">
    <property type="entry name" value="30S 40S RIBOSOMAL PROTEIN"/>
    <property type="match status" value="1"/>
</dbReference>
<dbReference type="Pfam" id="PF01479">
    <property type="entry name" value="S4"/>
    <property type="match status" value="1"/>
</dbReference>
<feature type="region of interest" description="Disordered" evidence="11">
    <location>
        <begin position="26"/>
        <end position="50"/>
    </location>
</feature>
<comment type="subunit">
    <text evidence="7 9">Part of the 30S ribosomal subunit. Contacts protein S5. The interaction surface between S4 and S5 is involved in control of translational fidelity.</text>
</comment>
<evidence type="ECO:0000256" key="2">
    <source>
        <dbReference type="ARBA" id="ARBA00007465"/>
    </source>
</evidence>
<dbReference type="GO" id="GO:0019843">
    <property type="term" value="F:rRNA binding"/>
    <property type="evidence" value="ECO:0007669"/>
    <property type="project" value="UniProtKB-UniRule"/>
</dbReference>
<dbReference type="InterPro" id="IPR001912">
    <property type="entry name" value="Ribosomal_uS4_N"/>
</dbReference>
<dbReference type="InterPro" id="IPR018079">
    <property type="entry name" value="Ribosomal_uS4_CS"/>
</dbReference>
<feature type="compositionally biased region" description="Basic and acidic residues" evidence="11">
    <location>
        <begin position="39"/>
        <end position="50"/>
    </location>
</feature>
<comment type="function">
    <text evidence="1 9">One of the primary rRNA binding proteins, it binds directly to 16S rRNA where it nucleates assembly of the body of the 30S subunit.</text>
</comment>
<dbReference type="Gene3D" id="3.10.290.10">
    <property type="entry name" value="RNA-binding S4 domain"/>
    <property type="match status" value="1"/>
</dbReference>
<dbReference type="GO" id="GO:0042274">
    <property type="term" value="P:ribosomal small subunit biogenesis"/>
    <property type="evidence" value="ECO:0007669"/>
    <property type="project" value="TreeGrafter"/>
</dbReference>
<dbReference type="InterPro" id="IPR005709">
    <property type="entry name" value="Ribosomal_uS4_bac-type"/>
</dbReference>